<dbReference type="Pfam" id="PF00382">
    <property type="entry name" value="TFIIB"/>
    <property type="match status" value="1"/>
</dbReference>
<dbReference type="SUPFAM" id="SSF57783">
    <property type="entry name" value="Zinc beta-ribbon"/>
    <property type="match status" value="1"/>
</dbReference>
<keyword evidence="5" id="KW-0862">Zinc</keyword>
<evidence type="ECO:0000259" key="6">
    <source>
        <dbReference type="PROSITE" id="PS51134"/>
    </source>
</evidence>
<dbReference type="InterPro" id="IPR013137">
    <property type="entry name" value="Znf_TFIIB"/>
</dbReference>
<evidence type="ECO:0000256" key="3">
    <source>
        <dbReference type="ARBA" id="ARBA00023015"/>
    </source>
</evidence>
<dbReference type="PANTHER" id="PTHR11618">
    <property type="entry name" value="TRANSCRIPTION INITIATION FACTOR IIB-RELATED"/>
    <property type="match status" value="1"/>
</dbReference>
<evidence type="ECO:0000256" key="2">
    <source>
        <dbReference type="ARBA" id="ARBA00022737"/>
    </source>
</evidence>
<evidence type="ECO:0000313" key="10">
    <source>
        <dbReference type="Proteomes" id="UP000257123"/>
    </source>
</evidence>
<evidence type="ECO:0000313" key="9">
    <source>
        <dbReference type="Proteomes" id="UP000256877"/>
    </source>
</evidence>
<gene>
    <name evidence="7" type="ORF">CGL51_00560</name>
    <name evidence="8" type="ORF">CGL52_04520</name>
</gene>
<dbReference type="OrthoDB" id="7429at2157"/>
<evidence type="ECO:0000256" key="5">
    <source>
        <dbReference type="PROSITE-ProRule" id="PRU00469"/>
    </source>
</evidence>
<name>A0A371R5G2_9CREN</name>
<dbReference type="InterPro" id="IPR000812">
    <property type="entry name" value="TFIIB"/>
</dbReference>
<dbReference type="Proteomes" id="UP000257123">
    <property type="component" value="Unassembled WGS sequence"/>
</dbReference>
<keyword evidence="2" id="KW-0677">Repeat</keyword>
<dbReference type="Gene3D" id="2.20.25.10">
    <property type="match status" value="1"/>
</dbReference>
<organism evidence="8 9">
    <name type="scientific">Pyrobaculum aerophilum</name>
    <dbReference type="NCBI Taxonomy" id="13773"/>
    <lineage>
        <taxon>Archaea</taxon>
        <taxon>Thermoproteota</taxon>
        <taxon>Thermoprotei</taxon>
        <taxon>Thermoproteales</taxon>
        <taxon>Thermoproteaceae</taxon>
        <taxon>Pyrobaculum</taxon>
    </lineage>
</organism>
<keyword evidence="5" id="KW-0863">Zinc-finger</keyword>
<dbReference type="EMBL" id="NMUF01000008">
    <property type="protein sequence ID" value="RFA99259.1"/>
    <property type="molecule type" value="Genomic_DNA"/>
</dbReference>
<dbReference type="AlphaFoldDB" id="A0A371R5G2"/>
<proteinExistence type="inferred from homology"/>
<dbReference type="GO" id="GO:0097550">
    <property type="term" value="C:transcription preinitiation complex"/>
    <property type="evidence" value="ECO:0007669"/>
    <property type="project" value="TreeGrafter"/>
</dbReference>
<dbReference type="SMART" id="SM00385">
    <property type="entry name" value="CYCLIN"/>
    <property type="match status" value="1"/>
</dbReference>
<dbReference type="PROSITE" id="PS51134">
    <property type="entry name" value="ZF_TFIIB"/>
    <property type="match status" value="1"/>
</dbReference>
<accession>A0A371R5G2</accession>
<reference evidence="9 10" key="1">
    <citation type="submission" date="2017-07" db="EMBL/GenBank/DDBJ databases">
        <title>Draft genome sequence of aerobic hyperthermophilic archaea, Pyrobaculum aerophilum YKB31 and YKB32.</title>
        <authorList>
            <person name="Mochizuki T."/>
            <person name="Berliner A.J."/>
            <person name="Yoshida-Takashima Y."/>
            <person name="Takaki Y."/>
            <person name="Nunoura T."/>
            <person name="Takai K."/>
        </authorList>
    </citation>
    <scope>NUCLEOTIDE SEQUENCE [LARGE SCALE GENOMIC DNA]</scope>
    <source>
        <strain evidence="7 10">YKB31</strain>
        <strain evidence="8 9">YKB32</strain>
    </source>
</reference>
<dbReference type="Gene3D" id="1.10.472.10">
    <property type="entry name" value="Cyclin-like"/>
    <property type="match status" value="2"/>
</dbReference>
<dbReference type="InterPro" id="IPR036915">
    <property type="entry name" value="Cyclin-like_sf"/>
</dbReference>
<dbReference type="GO" id="GO:0070897">
    <property type="term" value="P:transcription preinitiation complex assembly"/>
    <property type="evidence" value="ECO:0007669"/>
    <property type="project" value="InterPro"/>
</dbReference>
<keyword evidence="5" id="KW-0479">Metal-binding</keyword>
<dbReference type="GO" id="GO:0017025">
    <property type="term" value="F:TBP-class protein binding"/>
    <property type="evidence" value="ECO:0007669"/>
    <property type="project" value="InterPro"/>
</dbReference>
<dbReference type="InterPro" id="IPR013763">
    <property type="entry name" value="Cyclin-like_dom"/>
</dbReference>
<dbReference type="RefSeq" id="WP_116420289.1">
    <property type="nucleotide sequence ID" value="NZ_NMUE01000001.1"/>
</dbReference>
<evidence type="ECO:0000313" key="8">
    <source>
        <dbReference type="EMBL" id="RFA99259.1"/>
    </source>
</evidence>
<feature type="domain" description="TFIIB-type" evidence="6">
    <location>
        <begin position="10"/>
        <end position="42"/>
    </location>
</feature>
<dbReference type="PRINTS" id="PR00685">
    <property type="entry name" value="TIFACTORIIB"/>
</dbReference>
<evidence type="ECO:0000313" key="7">
    <source>
        <dbReference type="EMBL" id="RFA98554.1"/>
    </source>
</evidence>
<dbReference type="SUPFAM" id="SSF47954">
    <property type="entry name" value="Cyclin-like"/>
    <property type="match status" value="2"/>
</dbReference>
<dbReference type="GO" id="GO:0008270">
    <property type="term" value="F:zinc ion binding"/>
    <property type="evidence" value="ECO:0007669"/>
    <property type="project" value="UniProtKB-KW"/>
</dbReference>
<comment type="caution">
    <text evidence="8">The sequence shown here is derived from an EMBL/GenBank/DDBJ whole genome shotgun (WGS) entry which is preliminary data.</text>
</comment>
<keyword evidence="3" id="KW-0805">Transcription regulation</keyword>
<dbReference type="Proteomes" id="UP000256877">
    <property type="component" value="Unassembled WGS sequence"/>
</dbReference>
<dbReference type="InterPro" id="IPR013150">
    <property type="entry name" value="TFIIB_cyclin"/>
</dbReference>
<comment type="similarity">
    <text evidence="1">Belongs to the TFIIB family.</text>
</comment>
<dbReference type="EMBL" id="NMUE01000001">
    <property type="protein sequence ID" value="RFA98554.1"/>
    <property type="molecule type" value="Genomic_DNA"/>
</dbReference>
<keyword evidence="4" id="KW-0804">Transcription</keyword>
<evidence type="ECO:0000256" key="4">
    <source>
        <dbReference type="ARBA" id="ARBA00023163"/>
    </source>
</evidence>
<dbReference type="PANTHER" id="PTHR11618:SF13">
    <property type="entry name" value="TRANSCRIPTION INITIATION FACTOR IIB"/>
    <property type="match status" value="1"/>
</dbReference>
<sequence>MTRKLIFELEEYACPVCGAVNDVIVDYERGQVICKSCGVVLKDGIADLGPEWRKPESSRAYSGPIGSSIGDIEFGNVKVADKLKAISLKKFSRPISTPLERVESDVREFLESAKEKLSIPKNVIEETVMLYKKLYDAGYKAPRLESYAAVLYFVLKKHGIAAVTLKKIIEELGIDRSNFISAYMELMSTANKLGIKPPRVDPRVYIPKIVSALGIGDEKSAEVQRIAVDILRYIISVPRIRNGRKPQVLAAAAVFYACYIAGVEVTQKEVAKAADSTEGPVRELLKDLSDVIYVEVTV</sequence>
<protein>
    <submittedName>
        <fullName evidence="8">Transcription factor IIB</fullName>
    </submittedName>
</protein>
<evidence type="ECO:0000256" key="1">
    <source>
        <dbReference type="ARBA" id="ARBA00010857"/>
    </source>
</evidence>
<dbReference type="Pfam" id="PF08271">
    <property type="entry name" value="Zn_Ribbon_TF"/>
    <property type="match status" value="1"/>
</dbReference>